<name>A0A812M2U0_SYMPI</name>
<evidence type="ECO:0000256" key="1">
    <source>
        <dbReference type="SAM" id="Phobius"/>
    </source>
</evidence>
<dbReference type="EMBL" id="CAJNIZ010007002">
    <property type="protein sequence ID" value="CAE7254405.1"/>
    <property type="molecule type" value="Genomic_DNA"/>
</dbReference>
<sequence>MELLGHVATKGASAASSAAAGVAAAVGGVRDRTNSALTRAANAYEAHSYEELRTYLADFFTDRVDLKSLRDAGYGRHGSLLAGAKVEALERLVSLSGPIRARVMLALREAIKDASLSDPDMWECARWRLESVIDLFWDDLTVYVENVVGDAKEQMLKKGADHAALKELGRSPGCLSPSWFRAKLLYHYLPFDSSVFGQIKDPAFWLLTAISITPMFGIRVVFFALVLMCVVAGTPPDEYQTVTFILTFKGAQFLSSGVFMACLAAFEYYMCVKPGGTHTCDTEGPGVSQDLATSSVDFVGSCVLVWLAFLLLPCTRSFAGAREITESDRKESDHDERRCCLYDRSRGGRLTGLLGYDLFSFLLSCLLIYSLTVVDVSKEETVRLEQVAMNKDLLVSDLQNWQFRSRFFFGRILYGLLSFPFLVFQLPVLNGILTHTNPTGYNPQGLCVPYLLRPMEERKGQ</sequence>
<feature type="transmembrane region" description="Helical" evidence="1">
    <location>
        <begin position="298"/>
        <end position="319"/>
    </location>
</feature>
<comment type="caution">
    <text evidence="2">The sequence shown here is derived from an EMBL/GenBank/DDBJ whole genome shotgun (WGS) entry which is preliminary data.</text>
</comment>
<reference evidence="2" key="1">
    <citation type="submission" date="2021-02" db="EMBL/GenBank/DDBJ databases">
        <authorList>
            <person name="Dougan E. K."/>
            <person name="Rhodes N."/>
            <person name="Thang M."/>
            <person name="Chan C."/>
        </authorList>
    </citation>
    <scope>NUCLEOTIDE SEQUENCE</scope>
</reference>
<feature type="transmembrane region" description="Helical" evidence="1">
    <location>
        <begin position="353"/>
        <end position="374"/>
    </location>
</feature>
<protein>
    <submittedName>
        <fullName evidence="2">Uncharacterized protein</fullName>
    </submittedName>
</protein>
<proteinExistence type="predicted"/>
<evidence type="ECO:0000313" key="2">
    <source>
        <dbReference type="EMBL" id="CAE7254405.1"/>
    </source>
</evidence>
<dbReference type="PANTHER" id="PTHR40849:SF2">
    <property type="entry name" value="RGS DOMAIN-CONTAINING PROTEIN"/>
    <property type="match status" value="1"/>
</dbReference>
<organism evidence="2 3">
    <name type="scientific">Symbiodinium pilosum</name>
    <name type="common">Dinoflagellate</name>
    <dbReference type="NCBI Taxonomy" id="2952"/>
    <lineage>
        <taxon>Eukaryota</taxon>
        <taxon>Sar</taxon>
        <taxon>Alveolata</taxon>
        <taxon>Dinophyceae</taxon>
        <taxon>Suessiales</taxon>
        <taxon>Symbiodiniaceae</taxon>
        <taxon>Symbiodinium</taxon>
    </lineage>
</organism>
<keyword evidence="3" id="KW-1185">Reference proteome</keyword>
<gene>
    <name evidence="2" type="ORF">SPIL2461_LOCUS5054</name>
</gene>
<keyword evidence="1" id="KW-0472">Membrane</keyword>
<accession>A0A812M2U0</accession>
<evidence type="ECO:0000313" key="3">
    <source>
        <dbReference type="Proteomes" id="UP000649617"/>
    </source>
</evidence>
<dbReference type="Proteomes" id="UP000649617">
    <property type="component" value="Unassembled WGS sequence"/>
</dbReference>
<dbReference type="PANTHER" id="PTHR40849">
    <property type="entry name" value="C2 CALCIUM-DEPENDENT MEMBRANE TARGETING"/>
    <property type="match status" value="1"/>
</dbReference>
<dbReference type="AlphaFoldDB" id="A0A812M2U0"/>
<feature type="transmembrane region" description="Helical" evidence="1">
    <location>
        <begin position="203"/>
        <end position="232"/>
    </location>
</feature>
<dbReference type="OrthoDB" id="67700at2759"/>
<feature type="transmembrane region" description="Helical" evidence="1">
    <location>
        <begin position="244"/>
        <end position="266"/>
    </location>
</feature>
<feature type="transmembrane region" description="Helical" evidence="1">
    <location>
        <begin position="412"/>
        <end position="433"/>
    </location>
</feature>
<keyword evidence="1" id="KW-0812">Transmembrane</keyword>
<keyword evidence="1" id="KW-1133">Transmembrane helix</keyword>